<dbReference type="InParanoid" id="A0A194X4Z1"/>
<dbReference type="GeneID" id="28829731"/>
<dbReference type="Proteomes" id="UP000070700">
    <property type="component" value="Unassembled WGS sequence"/>
</dbReference>
<dbReference type="EMBL" id="KQ947418">
    <property type="protein sequence ID" value="KUJ15245.1"/>
    <property type="molecule type" value="Genomic_DNA"/>
</dbReference>
<evidence type="ECO:0000313" key="3">
    <source>
        <dbReference type="EMBL" id="KUJ15245.1"/>
    </source>
</evidence>
<evidence type="ECO:0000313" key="4">
    <source>
        <dbReference type="Proteomes" id="UP000070700"/>
    </source>
</evidence>
<sequence>MDKAKESVYMPVRDDDDELPLRVFRSHITPKFKWFWALLVLEGMHLVLILGGYALYSLVRYQTQDNELSRTYMHGLNTYFDLMKFDTVKDFYGDSSLMSRTAESDALFAHIQKTDGVVAIDTEWALKHNLSPSRLHPEDPTKSIYQIDMFHSMHCVYRLRNMLTSKLSLEAWPRNDDHTLHCLDYIREQLMCSPDLLLQGTVNLIHFNISKGHTCRNSEMITDWAKSHHWEGHRQFLIDTVGIQ</sequence>
<feature type="transmembrane region" description="Helical" evidence="2">
    <location>
        <begin position="34"/>
        <end position="56"/>
    </location>
</feature>
<keyword evidence="4" id="KW-1185">Reference proteome</keyword>
<evidence type="ECO:0000256" key="1">
    <source>
        <dbReference type="ARBA" id="ARBA00035112"/>
    </source>
</evidence>
<dbReference type="KEGG" id="psco:LY89DRAFT_735374"/>
<dbReference type="InterPro" id="IPR021765">
    <property type="entry name" value="UstYa-like"/>
</dbReference>
<reference evidence="3 4" key="1">
    <citation type="submission" date="2015-10" db="EMBL/GenBank/DDBJ databases">
        <title>Full genome of DAOMC 229536 Phialocephala scopiformis, a fungal endophyte of spruce producing the potent anti-insectan compound rugulosin.</title>
        <authorList>
            <consortium name="DOE Joint Genome Institute"/>
            <person name="Walker A.K."/>
            <person name="Frasz S.L."/>
            <person name="Seifert K.A."/>
            <person name="Miller J.D."/>
            <person name="Mondo S.J."/>
            <person name="Labutti K."/>
            <person name="Lipzen A."/>
            <person name="Dockter R."/>
            <person name="Kennedy M."/>
            <person name="Grigoriev I.V."/>
            <person name="Spatafora J.W."/>
        </authorList>
    </citation>
    <scope>NUCLEOTIDE SEQUENCE [LARGE SCALE GENOMIC DNA]</scope>
    <source>
        <strain evidence="3 4">CBS 120377</strain>
    </source>
</reference>
<accession>A0A194X4Z1</accession>
<protein>
    <submittedName>
        <fullName evidence="3">Uncharacterized protein</fullName>
    </submittedName>
</protein>
<name>A0A194X4Z1_MOLSC</name>
<keyword evidence="2" id="KW-0472">Membrane</keyword>
<keyword evidence="2" id="KW-1133">Transmembrane helix</keyword>
<dbReference type="PANTHER" id="PTHR33365:SF6">
    <property type="entry name" value="OXIDASE USTYA"/>
    <property type="match status" value="1"/>
</dbReference>
<dbReference type="PANTHER" id="PTHR33365">
    <property type="entry name" value="YALI0B05434P"/>
    <property type="match status" value="1"/>
</dbReference>
<evidence type="ECO:0000256" key="2">
    <source>
        <dbReference type="SAM" id="Phobius"/>
    </source>
</evidence>
<gene>
    <name evidence="3" type="ORF">LY89DRAFT_735374</name>
</gene>
<dbReference type="OrthoDB" id="3687641at2759"/>
<dbReference type="RefSeq" id="XP_018069600.1">
    <property type="nucleotide sequence ID" value="XM_018220005.1"/>
</dbReference>
<comment type="similarity">
    <text evidence="1">Belongs to the ustYa family.</text>
</comment>
<keyword evidence="2" id="KW-0812">Transmembrane</keyword>
<dbReference type="AlphaFoldDB" id="A0A194X4Z1"/>
<dbReference type="GO" id="GO:0043386">
    <property type="term" value="P:mycotoxin biosynthetic process"/>
    <property type="evidence" value="ECO:0007669"/>
    <property type="project" value="InterPro"/>
</dbReference>
<dbReference type="Pfam" id="PF11807">
    <property type="entry name" value="UstYa"/>
    <property type="match status" value="1"/>
</dbReference>
<proteinExistence type="inferred from homology"/>
<organism evidence="3 4">
    <name type="scientific">Mollisia scopiformis</name>
    <name type="common">Conifer needle endophyte fungus</name>
    <name type="synonym">Phialocephala scopiformis</name>
    <dbReference type="NCBI Taxonomy" id="149040"/>
    <lineage>
        <taxon>Eukaryota</taxon>
        <taxon>Fungi</taxon>
        <taxon>Dikarya</taxon>
        <taxon>Ascomycota</taxon>
        <taxon>Pezizomycotina</taxon>
        <taxon>Leotiomycetes</taxon>
        <taxon>Helotiales</taxon>
        <taxon>Mollisiaceae</taxon>
        <taxon>Mollisia</taxon>
    </lineage>
</organism>